<dbReference type="PANTHER" id="PTHR34406:SF1">
    <property type="entry name" value="PROTEIN YCEI"/>
    <property type="match status" value="1"/>
</dbReference>
<name>A0A2V4B0N4_9PSEU</name>
<dbReference type="Proteomes" id="UP000249915">
    <property type="component" value="Unassembled WGS sequence"/>
</dbReference>
<sequence length="190" mass="20073">MTGTVLTIDALDIRVPVGTWTIDTAHSCVSFSVRHLMTRVRGTFDEFTGQVTTAEDPAGCSATATIAMGSVNTGNRMRDDDLRSGAFFDVDRHPEMTFEGSGLTAADGGLVVPGTLTIRGIARAVALEAEFLGFDETGLQGESRIGFSAATTIRRSDYGVGAAAAEGQKIVVSDRVDIRLDVQAVLQSRS</sequence>
<reference evidence="2 3" key="1">
    <citation type="submission" date="2016-07" db="EMBL/GenBank/DDBJ databases">
        <title>Draft genome sequence of Prauserella muralis DSM 45305, isolated from a mould-covered wall in an indoor environment.</title>
        <authorList>
            <person name="Ruckert C."/>
            <person name="Albersmeier A."/>
            <person name="Jiang C.-L."/>
            <person name="Jiang Y."/>
            <person name="Kalinowski J."/>
            <person name="Schneider O."/>
            <person name="Winkler A."/>
            <person name="Zotchev S.B."/>
        </authorList>
    </citation>
    <scope>NUCLEOTIDE SEQUENCE [LARGE SCALE GENOMIC DNA]</scope>
    <source>
        <strain evidence="2 3">DSM 45305</strain>
    </source>
</reference>
<dbReference type="RefSeq" id="WP_112281718.1">
    <property type="nucleotide sequence ID" value="NZ_MASW01000002.1"/>
</dbReference>
<dbReference type="AlphaFoldDB" id="A0A2V4B0N4"/>
<dbReference type="OrthoDB" id="9811006at2"/>
<gene>
    <name evidence="2" type="ORF">BAY60_15060</name>
</gene>
<proteinExistence type="inferred from homology"/>
<dbReference type="SUPFAM" id="SSF101874">
    <property type="entry name" value="YceI-like"/>
    <property type="match status" value="1"/>
</dbReference>
<evidence type="ECO:0000313" key="3">
    <source>
        <dbReference type="Proteomes" id="UP000249915"/>
    </source>
</evidence>
<keyword evidence="3" id="KW-1185">Reference proteome</keyword>
<dbReference type="InterPro" id="IPR007372">
    <property type="entry name" value="Lipid/polyisoprenoid-bd_YceI"/>
</dbReference>
<comment type="similarity">
    <text evidence="1">Belongs to the UPF0312 family.</text>
</comment>
<organism evidence="2 3">
    <name type="scientific">Prauserella muralis</name>
    <dbReference type="NCBI Taxonomy" id="588067"/>
    <lineage>
        <taxon>Bacteria</taxon>
        <taxon>Bacillati</taxon>
        <taxon>Actinomycetota</taxon>
        <taxon>Actinomycetes</taxon>
        <taxon>Pseudonocardiales</taxon>
        <taxon>Pseudonocardiaceae</taxon>
        <taxon>Prauserella</taxon>
    </lineage>
</organism>
<dbReference type="EMBL" id="MASW01000002">
    <property type="protein sequence ID" value="PXY27706.1"/>
    <property type="molecule type" value="Genomic_DNA"/>
</dbReference>
<protein>
    <submittedName>
        <fullName evidence="2">Uncharacterized protein</fullName>
    </submittedName>
</protein>
<comment type="caution">
    <text evidence="2">The sequence shown here is derived from an EMBL/GenBank/DDBJ whole genome shotgun (WGS) entry which is preliminary data.</text>
</comment>
<dbReference type="SMART" id="SM00867">
    <property type="entry name" value="YceI"/>
    <property type="match status" value="1"/>
</dbReference>
<accession>A0A2V4B0N4</accession>
<dbReference type="Pfam" id="PF04264">
    <property type="entry name" value="YceI"/>
    <property type="match status" value="1"/>
</dbReference>
<dbReference type="InterPro" id="IPR036761">
    <property type="entry name" value="TTHA0802/YceI-like_sf"/>
</dbReference>
<dbReference type="Gene3D" id="2.40.128.110">
    <property type="entry name" value="Lipid/polyisoprenoid-binding, YceI-like"/>
    <property type="match status" value="1"/>
</dbReference>
<evidence type="ECO:0000256" key="1">
    <source>
        <dbReference type="ARBA" id="ARBA00008812"/>
    </source>
</evidence>
<dbReference type="PANTHER" id="PTHR34406">
    <property type="entry name" value="PROTEIN YCEI"/>
    <property type="match status" value="1"/>
</dbReference>
<evidence type="ECO:0000313" key="2">
    <source>
        <dbReference type="EMBL" id="PXY27706.1"/>
    </source>
</evidence>